<keyword evidence="2" id="KW-1133">Transmembrane helix</keyword>
<sequence length="132" mass="13710">MTVLIDTVSAVLLLTGAVFCLLTGIGVLRFPDAICRLHAAAKAQTLGVLLIALGTAMQVPATYGWALLLVAGFQLITVPVTGQVVGRTAYRTGGAYRPGLVVDQLADRLAADEEHVRDGGAVPGHRGQGPEH</sequence>
<dbReference type="RefSeq" id="WP_086158398.1">
    <property type="nucleotide sequence ID" value="NZ_CP021121.1"/>
</dbReference>
<keyword evidence="4" id="KW-1185">Reference proteome</keyword>
<evidence type="ECO:0008006" key="5">
    <source>
        <dbReference type="Google" id="ProtNLM"/>
    </source>
</evidence>
<dbReference type="OrthoDB" id="3214257at2"/>
<dbReference type="AlphaFoldDB" id="A0A1W7CW52"/>
<dbReference type="Pfam" id="PF03334">
    <property type="entry name" value="PhaG_MnhG_YufB"/>
    <property type="match status" value="1"/>
</dbReference>
<dbReference type="EMBL" id="CP021121">
    <property type="protein sequence ID" value="ARQ68899.1"/>
    <property type="molecule type" value="Genomic_DNA"/>
</dbReference>
<dbReference type="Proteomes" id="UP000194218">
    <property type="component" value="Chromosome"/>
</dbReference>
<accession>A0A1W7CW52</accession>
<organism evidence="3 4">
    <name type="scientific">Streptomyces marincola</name>
    <dbReference type="NCBI Taxonomy" id="2878388"/>
    <lineage>
        <taxon>Bacteria</taxon>
        <taxon>Bacillati</taxon>
        <taxon>Actinomycetota</taxon>
        <taxon>Actinomycetes</taxon>
        <taxon>Kitasatosporales</taxon>
        <taxon>Streptomycetaceae</taxon>
        <taxon>Streptomyces</taxon>
    </lineage>
</organism>
<protein>
    <recommendedName>
        <fullName evidence="5">Multicomponent Na+:H+ antiporter subunit G</fullName>
    </recommendedName>
</protein>
<feature type="transmembrane region" description="Helical" evidence="2">
    <location>
        <begin position="37"/>
        <end position="57"/>
    </location>
</feature>
<dbReference type="GO" id="GO:0015385">
    <property type="term" value="F:sodium:proton antiporter activity"/>
    <property type="evidence" value="ECO:0007669"/>
    <property type="project" value="TreeGrafter"/>
</dbReference>
<proteinExistence type="inferred from homology"/>
<dbReference type="PANTHER" id="PTHR34703">
    <property type="entry name" value="ANTIPORTER SUBUNIT MNHG2-RELATED"/>
    <property type="match status" value="1"/>
</dbReference>
<feature type="transmembrane region" description="Helical" evidence="2">
    <location>
        <begin position="12"/>
        <end position="30"/>
    </location>
</feature>
<dbReference type="PANTHER" id="PTHR34703:SF1">
    <property type="entry name" value="ANTIPORTER SUBUNIT MNHG2-RELATED"/>
    <property type="match status" value="1"/>
</dbReference>
<dbReference type="NCBIfam" id="TIGR01300">
    <property type="entry name" value="CPA3_mnhG_phaG"/>
    <property type="match status" value="1"/>
</dbReference>
<evidence type="ECO:0000313" key="3">
    <source>
        <dbReference type="EMBL" id="ARQ68899.1"/>
    </source>
</evidence>
<dbReference type="InterPro" id="IPR005133">
    <property type="entry name" value="PhaG_MnhG_YufB"/>
</dbReference>
<keyword evidence="2" id="KW-0472">Membrane</keyword>
<comment type="similarity">
    <text evidence="1">Belongs to the CPA3 antiporters (TC 2.A.63) subunit G family.</text>
</comment>
<evidence type="ECO:0000313" key="4">
    <source>
        <dbReference type="Proteomes" id="UP000194218"/>
    </source>
</evidence>
<evidence type="ECO:0000256" key="1">
    <source>
        <dbReference type="ARBA" id="ARBA00008404"/>
    </source>
</evidence>
<evidence type="ECO:0000256" key="2">
    <source>
        <dbReference type="SAM" id="Phobius"/>
    </source>
</evidence>
<name>A0A1W7CW52_9ACTN</name>
<reference evidence="3 4" key="1">
    <citation type="submission" date="2017-05" db="EMBL/GenBank/DDBJ databases">
        <title>Complete genome sequence of Streptomyces sp. SCSIO 03032 revealed the diverse biosynthetic pathways for its bioactive secondary metabolites.</title>
        <authorList>
            <person name="Ma L."/>
            <person name="Zhu Y."/>
            <person name="Zhang W."/>
            <person name="Zhang G."/>
            <person name="Tian X."/>
            <person name="Zhang S."/>
            <person name="Zhang C."/>
        </authorList>
    </citation>
    <scope>NUCLEOTIDE SEQUENCE [LARGE SCALE GENOMIC DNA]</scope>
    <source>
        <strain evidence="3 4">SCSIO 03032</strain>
    </source>
</reference>
<gene>
    <name evidence="3" type="ORF">CAG99_08510</name>
</gene>
<dbReference type="KEGG" id="smao:CAG99_08510"/>
<keyword evidence="2" id="KW-0812">Transmembrane</keyword>